<keyword evidence="3" id="KW-1185">Reference proteome</keyword>
<dbReference type="SUPFAM" id="SSF53335">
    <property type="entry name" value="S-adenosyl-L-methionine-dependent methyltransferases"/>
    <property type="match status" value="1"/>
</dbReference>
<keyword evidence="2" id="KW-0808">Transferase</keyword>
<name>A0ABY8EZF9_9HYPH</name>
<gene>
    <name evidence="2" type="ORF">K1718_20595</name>
</gene>
<evidence type="ECO:0000313" key="3">
    <source>
        <dbReference type="Proteomes" id="UP001209803"/>
    </source>
</evidence>
<accession>A0ABY8EZF9</accession>
<dbReference type="Proteomes" id="UP001209803">
    <property type="component" value="Chromosome"/>
</dbReference>
<dbReference type="EMBL" id="CP120863">
    <property type="protein sequence ID" value="WFE88543.1"/>
    <property type="molecule type" value="Genomic_DNA"/>
</dbReference>
<dbReference type="PANTHER" id="PTHR43861:SF1">
    <property type="entry name" value="TRANS-ACONITATE 2-METHYLTRANSFERASE"/>
    <property type="match status" value="1"/>
</dbReference>
<dbReference type="GO" id="GO:0008168">
    <property type="term" value="F:methyltransferase activity"/>
    <property type="evidence" value="ECO:0007669"/>
    <property type="project" value="UniProtKB-KW"/>
</dbReference>
<sequence>MTITWTNDMTPSTRFWSKAAKKYAASPVKDQKAYEKTLERTTEHLGPQDKVLELGCGTGSTALLLAGNVSSYLATDFADGMIDIANEKLLAEKERGSASADGLSFAVADVFSEEIEARDGKGYDAVLAYNFLHLVENPEDTLKRVRDLLNPGGLYISKTVCLKKKAWLFTPMIKVMQLFGKAPFVRMLSFQGLEDMIASSGFEIIETGTYPEPYSRFVVARKT</sequence>
<evidence type="ECO:0000259" key="1">
    <source>
        <dbReference type="Pfam" id="PF08242"/>
    </source>
</evidence>
<reference evidence="2 3" key="1">
    <citation type="submission" date="2023-03" db="EMBL/GenBank/DDBJ databases">
        <title>Roseibium porphyridii sp. nov. and Roseibium rhodosorbium sp. nov. isolated from marine algae, Porphyridium cruentum and Rhodosorus marinus, respectively.</title>
        <authorList>
            <person name="Lee M.W."/>
            <person name="Choi B.J."/>
            <person name="Lee J.K."/>
            <person name="Choi D.G."/>
            <person name="Baek J.H."/>
            <person name="Bayburt H."/>
            <person name="Kim J.M."/>
            <person name="Han D.M."/>
            <person name="Kim K.H."/>
            <person name="Jeon C.O."/>
        </authorList>
    </citation>
    <scope>NUCLEOTIDE SEQUENCE [LARGE SCALE GENOMIC DNA]</scope>
    <source>
        <strain evidence="2 3">KMA01</strain>
    </source>
</reference>
<dbReference type="Gene3D" id="3.40.50.150">
    <property type="entry name" value="Vaccinia Virus protein VP39"/>
    <property type="match status" value="1"/>
</dbReference>
<protein>
    <submittedName>
        <fullName evidence="2">Class I SAM-dependent methyltransferase</fullName>
    </submittedName>
</protein>
<keyword evidence="2" id="KW-0489">Methyltransferase</keyword>
<proteinExistence type="predicted"/>
<dbReference type="InterPro" id="IPR013217">
    <property type="entry name" value="Methyltransf_12"/>
</dbReference>
<dbReference type="PANTHER" id="PTHR43861">
    <property type="entry name" value="TRANS-ACONITATE 2-METHYLTRANSFERASE-RELATED"/>
    <property type="match status" value="1"/>
</dbReference>
<feature type="domain" description="Methyltransferase type 12" evidence="1">
    <location>
        <begin position="52"/>
        <end position="154"/>
    </location>
</feature>
<organism evidence="2 3">
    <name type="scientific">Roseibium porphyridii</name>
    <dbReference type="NCBI Taxonomy" id="2866279"/>
    <lineage>
        <taxon>Bacteria</taxon>
        <taxon>Pseudomonadati</taxon>
        <taxon>Pseudomonadota</taxon>
        <taxon>Alphaproteobacteria</taxon>
        <taxon>Hyphomicrobiales</taxon>
        <taxon>Stappiaceae</taxon>
        <taxon>Roseibium</taxon>
    </lineage>
</organism>
<dbReference type="RefSeq" id="WP_265681001.1">
    <property type="nucleotide sequence ID" value="NZ_CP120863.1"/>
</dbReference>
<evidence type="ECO:0000313" key="2">
    <source>
        <dbReference type="EMBL" id="WFE88543.1"/>
    </source>
</evidence>
<dbReference type="GO" id="GO:0032259">
    <property type="term" value="P:methylation"/>
    <property type="evidence" value="ECO:0007669"/>
    <property type="project" value="UniProtKB-KW"/>
</dbReference>
<dbReference type="InterPro" id="IPR029063">
    <property type="entry name" value="SAM-dependent_MTases_sf"/>
</dbReference>
<dbReference type="Pfam" id="PF08242">
    <property type="entry name" value="Methyltransf_12"/>
    <property type="match status" value="1"/>
</dbReference>
<dbReference type="CDD" id="cd02440">
    <property type="entry name" value="AdoMet_MTases"/>
    <property type="match status" value="1"/>
</dbReference>